<name>A0ABS7Q998_9ACTN</name>
<comment type="subcellular location">
    <subcellularLocation>
        <location evidence="1">Cell membrane</location>
        <topology evidence="1">Multi-pass membrane protein</topology>
    </subcellularLocation>
</comment>
<evidence type="ECO:0000313" key="7">
    <source>
        <dbReference type="EMBL" id="MBY8879015.1"/>
    </source>
</evidence>
<keyword evidence="2" id="KW-1003">Cell membrane</keyword>
<protein>
    <submittedName>
        <fullName evidence="7">YihY/virulence factor BrkB family protein</fullName>
    </submittedName>
</protein>
<dbReference type="EMBL" id="JAINZZ010000016">
    <property type="protein sequence ID" value="MBY8879015.1"/>
    <property type="molecule type" value="Genomic_DNA"/>
</dbReference>
<keyword evidence="5 6" id="KW-0472">Membrane</keyword>
<evidence type="ECO:0000313" key="8">
    <source>
        <dbReference type="Proteomes" id="UP000778578"/>
    </source>
</evidence>
<evidence type="ECO:0000256" key="4">
    <source>
        <dbReference type="ARBA" id="ARBA00022989"/>
    </source>
</evidence>
<proteinExistence type="predicted"/>
<keyword evidence="3 6" id="KW-0812">Transmembrane</keyword>
<accession>A0ABS7Q998</accession>
<dbReference type="PANTHER" id="PTHR30213">
    <property type="entry name" value="INNER MEMBRANE PROTEIN YHJD"/>
    <property type="match status" value="1"/>
</dbReference>
<gene>
    <name evidence="7" type="ORF">K7862_15420</name>
</gene>
<comment type="caution">
    <text evidence="7">The sequence shown here is derived from an EMBL/GenBank/DDBJ whole genome shotgun (WGS) entry which is preliminary data.</text>
</comment>
<feature type="transmembrane region" description="Helical" evidence="6">
    <location>
        <begin position="176"/>
        <end position="194"/>
    </location>
</feature>
<evidence type="ECO:0000256" key="3">
    <source>
        <dbReference type="ARBA" id="ARBA00022692"/>
    </source>
</evidence>
<feature type="transmembrane region" description="Helical" evidence="6">
    <location>
        <begin position="236"/>
        <end position="263"/>
    </location>
</feature>
<dbReference type="Pfam" id="PF03631">
    <property type="entry name" value="Virul_fac_BrkB"/>
    <property type="match status" value="1"/>
</dbReference>
<reference evidence="7 8" key="1">
    <citation type="submission" date="2021-08" db="EMBL/GenBank/DDBJ databases">
        <title>WGS of actinomycetes from Thailand.</title>
        <authorList>
            <person name="Thawai C."/>
        </authorList>
    </citation>
    <scope>NUCLEOTIDE SEQUENCE [LARGE SCALE GENOMIC DNA]</scope>
    <source>
        <strain evidence="7 8">PLK6-54</strain>
    </source>
</reference>
<feature type="transmembrane region" description="Helical" evidence="6">
    <location>
        <begin position="132"/>
        <end position="156"/>
    </location>
</feature>
<dbReference type="Proteomes" id="UP000778578">
    <property type="component" value="Unassembled WGS sequence"/>
</dbReference>
<keyword evidence="8" id="KW-1185">Reference proteome</keyword>
<dbReference type="PIRSF" id="PIRSF035875">
    <property type="entry name" value="RNase_BN"/>
    <property type="match status" value="1"/>
</dbReference>
<dbReference type="InterPro" id="IPR017039">
    <property type="entry name" value="Virul_fac_BrkB"/>
</dbReference>
<dbReference type="RefSeq" id="WP_222963157.1">
    <property type="nucleotide sequence ID" value="NZ_JAINZZ010000016.1"/>
</dbReference>
<evidence type="ECO:0000256" key="5">
    <source>
        <dbReference type="ARBA" id="ARBA00023136"/>
    </source>
</evidence>
<dbReference type="PANTHER" id="PTHR30213:SF0">
    <property type="entry name" value="UPF0761 MEMBRANE PROTEIN YIHY"/>
    <property type="match status" value="1"/>
</dbReference>
<organism evidence="7 8">
    <name type="scientific">Actinacidiphila acidipaludis</name>
    <dbReference type="NCBI Taxonomy" id="2873382"/>
    <lineage>
        <taxon>Bacteria</taxon>
        <taxon>Bacillati</taxon>
        <taxon>Actinomycetota</taxon>
        <taxon>Actinomycetes</taxon>
        <taxon>Kitasatosporales</taxon>
        <taxon>Streptomycetaceae</taxon>
        <taxon>Actinacidiphila</taxon>
    </lineage>
</organism>
<sequence>MFGVLRTLARALAAAWDKDATERAAALTYYAVLALCPAVLLTLSLVGLTGSPDGSGVPGGLEVLMPGQSRPLVAGTLRHMAENASATTSLAAFSGAGAAWAACSYAAVFRRALHHIHGVENHRPAWRAAPRVLLTAVMLLVLLVCSTICVVVSGELARRTGAVLHLSGPVVSAWRALRWPVLVAVAAVTVQILFHSGPREVRGVRANAPGGGVAVGLWLLTSAGFVVYTARAHTYAWLYGPLAGAVAFLVWLWFTNLALLLGAHYNAERARRLAARARSGAE</sequence>
<keyword evidence="4 6" id="KW-1133">Transmembrane helix</keyword>
<evidence type="ECO:0000256" key="1">
    <source>
        <dbReference type="ARBA" id="ARBA00004651"/>
    </source>
</evidence>
<feature type="transmembrane region" description="Helical" evidence="6">
    <location>
        <begin position="29"/>
        <end position="48"/>
    </location>
</feature>
<evidence type="ECO:0000256" key="2">
    <source>
        <dbReference type="ARBA" id="ARBA00022475"/>
    </source>
</evidence>
<evidence type="ECO:0000256" key="6">
    <source>
        <dbReference type="SAM" id="Phobius"/>
    </source>
</evidence>
<feature type="transmembrane region" description="Helical" evidence="6">
    <location>
        <begin position="206"/>
        <end position="230"/>
    </location>
</feature>